<feature type="domain" description="Type II secretion system protein GspF" evidence="8">
    <location>
        <begin position="272"/>
        <end position="394"/>
    </location>
</feature>
<dbReference type="InterPro" id="IPR003004">
    <property type="entry name" value="GspF/PilC"/>
</dbReference>
<evidence type="ECO:0000256" key="4">
    <source>
        <dbReference type="ARBA" id="ARBA00022692"/>
    </source>
</evidence>
<accession>A0A1G7CCW6</accession>
<dbReference type="PRINTS" id="PR00812">
    <property type="entry name" value="BCTERIALGSPF"/>
</dbReference>
<keyword evidence="6 7" id="KW-0472">Membrane</keyword>
<dbReference type="InterPro" id="IPR042094">
    <property type="entry name" value="T2SS_GspF_sf"/>
</dbReference>
<dbReference type="AlphaFoldDB" id="A0A1G7CCW6"/>
<dbReference type="GO" id="GO:0005886">
    <property type="term" value="C:plasma membrane"/>
    <property type="evidence" value="ECO:0007669"/>
    <property type="project" value="UniProtKB-SubCell"/>
</dbReference>
<proteinExistence type="inferred from homology"/>
<dbReference type="Proteomes" id="UP000199628">
    <property type="component" value="Unassembled WGS sequence"/>
</dbReference>
<keyword evidence="3" id="KW-1003">Cell membrane</keyword>
<dbReference type="OrthoDB" id="9805682at2"/>
<gene>
    <name evidence="9" type="ORF">SAMN04488239_1184</name>
</gene>
<reference evidence="10" key="1">
    <citation type="submission" date="2016-10" db="EMBL/GenBank/DDBJ databases">
        <authorList>
            <person name="Varghese N."/>
            <person name="Submissions S."/>
        </authorList>
    </citation>
    <scope>NUCLEOTIDE SEQUENCE [LARGE SCALE GENOMIC DNA]</scope>
    <source>
        <strain evidence="10">CGMCC 1.9108</strain>
    </source>
</reference>
<evidence type="ECO:0000313" key="9">
    <source>
        <dbReference type="EMBL" id="SDE37131.1"/>
    </source>
</evidence>
<evidence type="ECO:0000256" key="1">
    <source>
        <dbReference type="ARBA" id="ARBA00004651"/>
    </source>
</evidence>
<feature type="transmembrane region" description="Helical" evidence="7">
    <location>
        <begin position="223"/>
        <end position="240"/>
    </location>
</feature>
<dbReference type="InterPro" id="IPR018076">
    <property type="entry name" value="T2SS_GspF_dom"/>
</dbReference>
<evidence type="ECO:0000256" key="6">
    <source>
        <dbReference type="ARBA" id="ARBA00023136"/>
    </source>
</evidence>
<feature type="transmembrane region" description="Helical" evidence="7">
    <location>
        <begin position="375"/>
        <end position="396"/>
    </location>
</feature>
<sequence length="404" mass="42853">MRAFAYTAFTAEGRRKSGTVIAESEIHATQMLKQKGLFVAELRGRVSLRTAAGRGTRRNRLNSDMQAVFTRQMAVLLSAGLTSEFALEAVRTGGAGPAMEGLAAHARAALLDGQSLSDALEGSGAGFPPYYTASIRAGETSGDVAEVFQKLAEHLESAGADRAQISTALIYPMFVAAVSLLVCGILMTTVAPEIVLMFQGSGREMPPLTVAMLAASNWITGNWPWLLGGGAAVVLGYVAAMRNRRARALRDAVLLRVPLVGGLIRQAAAVQYLRTLALVLTSRHAVLRAVDSAAGVLTVDRFRHEADKVAEAVRAGARLSDAVAAMSIIQPVVLQLMSVGEQSANLARMTERAAVLTENALRTERKRIAALLEPILMMVVGAGVLVIVLSVLLPIFDLQNVVTQ</sequence>
<keyword evidence="10" id="KW-1185">Reference proteome</keyword>
<evidence type="ECO:0000313" key="10">
    <source>
        <dbReference type="Proteomes" id="UP000199628"/>
    </source>
</evidence>
<evidence type="ECO:0000256" key="5">
    <source>
        <dbReference type="ARBA" id="ARBA00022989"/>
    </source>
</evidence>
<feature type="transmembrane region" description="Helical" evidence="7">
    <location>
        <begin position="169"/>
        <end position="191"/>
    </location>
</feature>
<organism evidence="9 10">
    <name type="scientific">Ruegeria marina</name>
    <dbReference type="NCBI Taxonomy" id="639004"/>
    <lineage>
        <taxon>Bacteria</taxon>
        <taxon>Pseudomonadati</taxon>
        <taxon>Pseudomonadota</taxon>
        <taxon>Alphaproteobacteria</taxon>
        <taxon>Rhodobacterales</taxon>
        <taxon>Roseobacteraceae</taxon>
        <taxon>Ruegeria</taxon>
    </lineage>
</organism>
<evidence type="ECO:0000256" key="7">
    <source>
        <dbReference type="SAM" id="Phobius"/>
    </source>
</evidence>
<dbReference type="Pfam" id="PF00482">
    <property type="entry name" value="T2SSF"/>
    <property type="match status" value="2"/>
</dbReference>
<dbReference type="RefSeq" id="WP_093036097.1">
    <property type="nucleotide sequence ID" value="NZ_FMZV01000018.1"/>
</dbReference>
<dbReference type="GO" id="GO:0015628">
    <property type="term" value="P:protein secretion by the type II secretion system"/>
    <property type="evidence" value="ECO:0007669"/>
    <property type="project" value="TreeGrafter"/>
</dbReference>
<dbReference type="EMBL" id="FMZV01000018">
    <property type="protein sequence ID" value="SDE37131.1"/>
    <property type="molecule type" value="Genomic_DNA"/>
</dbReference>
<comment type="similarity">
    <text evidence="2">Belongs to the GSP F family.</text>
</comment>
<comment type="subcellular location">
    <subcellularLocation>
        <location evidence="1">Cell membrane</location>
        <topology evidence="1">Multi-pass membrane protein</topology>
    </subcellularLocation>
</comment>
<dbReference type="Gene3D" id="1.20.81.30">
    <property type="entry name" value="Type II secretion system (T2SS), domain F"/>
    <property type="match status" value="2"/>
</dbReference>
<dbReference type="PANTHER" id="PTHR30012">
    <property type="entry name" value="GENERAL SECRETION PATHWAY PROTEIN"/>
    <property type="match status" value="1"/>
</dbReference>
<name>A0A1G7CCW6_9RHOB</name>
<feature type="domain" description="Type II secretion system protein GspF" evidence="8">
    <location>
        <begin position="69"/>
        <end position="192"/>
    </location>
</feature>
<evidence type="ECO:0000256" key="2">
    <source>
        <dbReference type="ARBA" id="ARBA00005745"/>
    </source>
</evidence>
<keyword evidence="5 7" id="KW-1133">Transmembrane helix</keyword>
<evidence type="ECO:0000259" key="8">
    <source>
        <dbReference type="Pfam" id="PF00482"/>
    </source>
</evidence>
<evidence type="ECO:0000256" key="3">
    <source>
        <dbReference type="ARBA" id="ARBA00022475"/>
    </source>
</evidence>
<keyword evidence="4 7" id="KW-0812">Transmembrane</keyword>
<dbReference type="PANTHER" id="PTHR30012:SF0">
    <property type="entry name" value="TYPE II SECRETION SYSTEM PROTEIN F-RELATED"/>
    <property type="match status" value="1"/>
</dbReference>
<protein>
    <submittedName>
        <fullName evidence="9">General secretion pathway protein F</fullName>
    </submittedName>
</protein>
<dbReference type="STRING" id="639004.SAMN04488239_1184"/>